<evidence type="ECO:0000313" key="3">
    <source>
        <dbReference type="Proteomes" id="UP000535182"/>
    </source>
</evidence>
<name>A0A9X0QI82_9BACT</name>
<evidence type="ECO:0000313" key="2">
    <source>
        <dbReference type="EMBL" id="MBB5330703.1"/>
    </source>
</evidence>
<dbReference type="EMBL" id="JACHEB010000011">
    <property type="protein sequence ID" value="MBB5330703.1"/>
    <property type="molecule type" value="Genomic_DNA"/>
</dbReference>
<organism evidence="2 3">
    <name type="scientific">Tunturiibacter gelidiferens</name>
    <dbReference type="NCBI Taxonomy" id="3069689"/>
    <lineage>
        <taxon>Bacteria</taxon>
        <taxon>Pseudomonadati</taxon>
        <taxon>Acidobacteriota</taxon>
        <taxon>Terriglobia</taxon>
        <taxon>Terriglobales</taxon>
        <taxon>Acidobacteriaceae</taxon>
        <taxon>Tunturiibacter</taxon>
    </lineage>
</organism>
<accession>A0A9X0QI82</accession>
<dbReference type="AlphaFoldDB" id="A0A9X0QI82"/>
<dbReference type="InterPro" id="IPR057601">
    <property type="entry name" value="Oar-like_b-barrel"/>
</dbReference>
<comment type="caution">
    <text evidence="2">The sequence shown here is derived from an EMBL/GenBank/DDBJ whole genome shotgun (WGS) entry which is preliminary data.</text>
</comment>
<reference evidence="2 3" key="1">
    <citation type="submission" date="2020-08" db="EMBL/GenBank/DDBJ databases">
        <title>Genomic Encyclopedia of Type Strains, Phase IV (KMG-V): Genome sequencing to study the core and pangenomes of soil and plant-associated prokaryotes.</title>
        <authorList>
            <person name="Whitman W."/>
        </authorList>
    </citation>
    <scope>NUCLEOTIDE SEQUENCE [LARGE SCALE GENOMIC DNA]</scope>
    <source>
        <strain evidence="2 3">X5P2</strain>
    </source>
</reference>
<dbReference type="Pfam" id="PF25183">
    <property type="entry name" value="OMP_b-brl_4"/>
    <property type="match status" value="1"/>
</dbReference>
<gene>
    <name evidence="2" type="ORF">HDF14_004339</name>
</gene>
<dbReference type="RefSeq" id="WP_183980389.1">
    <property type="nucleotide sequence ID" value="NZ_JACHEB010000011.1"/>
</dbReference>
<keyword evidence="3" id="KW-1185">Reference proteome</keyword>
<proteinExistence type="predicted"/>
<dbReference type="Proteomes" id="UP000535182">
    <property type="component" value="Unassembled WGS sequence"/>
</dbReference>
<protein>
    <recommendedName>
        <fullName evidence="1">TonB-dependent transporter Oar-like beta-barrel domain-containing protein</fullName>
    </recommendedName>
</protein>
<sequence length="168" mass="17842">MIAPGRLDQKIINFIKTYDTGKPLTGNPNFNAYAANPHTDDSDHYMVRIDEQLGSKDTFFFRYDELNVTDVSPTSISQSLTNSVAAKGLGAGWSRAFTPSILFDFRFGIATRPFLRGTPDINGDGPAKALGFSSTGGTFLGLGAPYAIPGIASGFGSQAPNTISNPVA</sequence>
<evidence type="ECO:0000259" key="1">
    <source>
        <dbReference type="Pfam" id="PF25183"/>
    </source>
</evidence>
<feature type="domain" description="TonB-dependent transporter Oar-like beta-barrel" evidence="1">
    <location>
        <begin position="2"/>
        <end position="152"/>
    </location>
</feature>